<name>A0A915IWG1_ROMCU</name>
<dbReference type="OMA" id="KESTAHH"/>
<dbReference type="GO" id="GO:0005524">
    <property type="term" value="F:ATP binding"/>
    <property type="evidence" value="ECO:0007669"/>
    <property type="project" value="InterPro"/>
</dbReference>
<dbReference type="InterPro" id="IPR037013">
    <property type="entry name" value="GSH-S_sub-bd_sf"/>
</dbReference>
<dbReference type="GO" id="GO:0004363">
    <property type="term" value="F:glutathione synthase activity"/>
    <property type="evidence" value="ECO:0007669"/>
    <property type="project" value="InterPro"/>
</dbReference>
<accession>A0A915IWG1</accession>
<dbReference type="GO" id="GO:0043295">
    <property type="term" value="F:glutathione binding"/>
    <property type="evidence" value="ECO:0007669"/>
    <property type="project" value="TreeGrafter"/>
</dbReference>
<dbReference type="PANTHER" id="PTHR11130">
    <property type="entry name" value="GLUTATHIONE SYNTHETASE"/>
    <property type="match status" value="1"/>
</dbReference>
<dbReference type="SUPFAM" id="SSF56059">
    <property type="entry name" value="Glutathione synthetase ATP-binding domain-like"/>
    <property type="match status" value="1"/>
</dbReference>
<dbReference type="Gene3D" id="3.30.470.20">
    <property type="entry name" value="ATP-grasp fold, B domain"/>
    <property type="match status" value="1"/>
</dbReference>
<sequence length="294" mass="34259">MPKRYRSLVLDFSPNLIQAVAEDCKDWAQVNGICMRLPDHKDKSDLTQILPFTLAPSLTPKKLFNEAYDVQKGFNELYHRLAFDGDFIETSLVNVIKNDQFTRKLFEIYKRVYIEENCLDRIQSNVLTIQRSDYMFHKDDSYIVREYGSKIDGIKESTAHHYVLKQVEVNNIAAGGAGLADRVTKMHRRTFQQWLECKAGMISRIPDNRSLELVSTALAEAWFSYNVPNAILLVVIEPLNQNAMDQRMVEHEFSLLTSACVRRMTLPEISIYGKVDHERVFFSLLYYYYCNYYC</sequence>
<dbReference type="PANTHER" id="PTHR11130:SF0">
    <property type="entry name" value="GLUTATHIONE SYNTHETASE"/>
    <property type="match status" value="1"/>
</dbReference>
<dbReference type="InterPro" id="IPR005615">
    <property type="entry name" value="Glutathione_synthase"/>
</dbReference>
<proteinExistence type="predicted"/>
<evidence type="ECO:0000313" key="1">
    <source>
        <dbReference type="Proteomes" id="UP000887565"/>
    </source>
</evidence>
<organism evidence="1 2">
    <name type="scientific">Romanomermis culicivorax</name>
    <name type="common">Nematode worm</name>
    <dbReference type="NCBI Taxonomy" id="13658"/>
    <lineage>
        <taxon>Eukaryota</taxon>
        <taxon>Metazoa</taxon>
        <taxon>Ecdysozoa</taxon>
        <taxon>Nematoda</taxon>
        <taxon>Enoplea</taxon>
        <taxon>Dorylaimia</taxon>
        <taxon>Mermithida</taxon>
        <taxon>Mermithoidea</taxon>
        <taxon>Mermithidae</taxon>
        <taxon>Romanomermis</taxon>
    </lineage>
</organism>
<dbReference type="AlphaFoldDB" id="A0A915IWG1"/>
<dbReference type="Pfam" id="PF03917">
    <property type="entry name" value="GSH_synth_ATP"/>
    <property type="match status" value="1"/>
</dbReference>
<dbReference type="Gene3D" id="3.40.50.1760">
    <property type="entry name" value="Glutathione synthase, substrate-binding domain superfamily, eukaryotic"/>
    <property type="match status" value="1"/>
</dbReference>
<dbReference type="GO" id="GO:0005829">
    <property type="term" value="C:cytosol"/>
    <property type="evidence" value="ECO:0007669"/>
    <property type="project" value="TreeGrafter"/>
</dbReference>
<dbReference type="InterPro" id="IPR014049">
    <property type="entry name" value="Glutathione_synthase_N_euk"/>
</dbReference>
<protein>
    <submittedName>
        <fullName evidence="2">Glutathione synthase</fullName>
    </submittedName>
</protein>
<dbReference type="WBParaSite" id="nRc.2.0.1.t18126-RA">
    <property type="protein sequence ID" value="nRc.2.0.1.t18126-RA"/>
    <property type="gene ID" value="nRc.2.0.1.g18126"/>
</dbReference>
<evidence type="ECO:0000313" key="2">
    <source>
        <dbReference type="WBParaSite" id="nRc.2.0.1.t18126-RA"/>
    </source>
</evidence>
<dbReference type="Gene3D" id="3.30.1490.80">
    <property type="match status" value="1"/>
</dbReference>
<keyword evidence="1" id="KW-1185">Reference proteome</keyword>
<reference evidence="2" key="1">
    <citation type="submission" date="2022-11" db="UniProtKB">
        <authorList>
            <consortium name="WormBaseParasite"/>
        </authorList>
    </citation>
    <scope>IDENTIFICATION</scope>
</reference>
<dbReference type="Proteomes" id="UP000887565">
    <property type="component" value="Unplaced"/>
</dbReference>